<keyword evidence="8" id="KW-0808">Transferase</keyword>
<comment type="caution">
    <text evidence="24">The sequence shown here is derived from an EMBL/GenBank/DDBJ whole genome shotgun (WGS) entry which is preliminary data.</text>
</comment>
<evidence type="ECO:0000256" key="17">
    <source>
        <dbReference type="ARBA" id="ARBA00023136"/>
    </source>
</evidence>
<dbReference type="SMART" id="SM00744">
    <property type="entry name" value="RINGv"/>
    <property type="match status" value="1"/>
</dbReference>
<dbReference type="GO" id="GO:0005789">
    <property type="term" value="C:endoplasmic reticulum membrane"/>
    <property type="evidence" value="ECO:0007669"/>
    <property type="project" value="UniProtKB-SubCell"/>
</dbReference>
<dbReference type="PANTHER" id="PTHR46065">
    <property type="entry name" value="E3 UBIQUITIN-PROTEIN LIGASE MARCH 2/3 FAMILY MEMBER"/>
    <property type="match status" value="1"/>
</dbReference>
<dbReference type="Pfam" id="PF12906">
    <property type="entry name" value="RINGv"/>
    <property type="match status" value="1"/>
</dbReference>
<evidence type="ECO:0000256" key="15">
    <source>
        <dbReference type="ARBA" id="ARBA00022833"/>
    </source>
</evidence>
<evidence type="ECO:0000256" key="21">
    <source>
        <dbReference type="ARBA" id="ARBA00043183"/>
    </source>
</evidence>
<dbReference type="EC" id="2.3.2.27" evidence="6"/>
<evidence type="ECO:0000256" key="20">
    <source>
        <dbReference type="ARBA" id="ARBA00042437"/>
    </source>
</evidence>
<keyword evidence="14" id="KW-0256">Endoplasmic reticulum</keyword>
<dbReference type="Proteomes" id="UP001529510">
    <property type="component" value="Unassembled WGS sequence"/>
</dbReference>
<keyword evidence="15" id="KW-0862">Zinc</keyword>
<evidence type="ECO:0000256" key="22">
    <source>
        <dbReference type="ARBA" id="ARBA00043232"/>
    </source>
</evidence>
<comment type="catalytic activity">
    <reaction evidence="1">
        <text>S-ubiquitinyl-[E2 ubiquitin-conjugating enzyme]-L-cysteine + [acceptor protein]-L-lysine = [E2 ubiquitin-conjugating enzyme]-L-cysteine + N(6)-ubiquitinyl-[acceptor protein]-L-lysine.</text>
        <dbReference type="EC" id="2.3.2.27"/>
    </reaction>
</comment>
<sequence length="54" mass="5838">DRPICRICHEGQDVCNSEGLLSPCDCTGTLGTVHKSCLEKWLLPLSAGPDPSQR</sequence>
<dbReference type="PROSITE" id="PS51292">
    <property type="entry name" value="ZF_RING_CH"/>
    <property type="match status" value="1"/>
</dbReference>
<dbReference type="GO" id="GO:0010008">
    <property type="term" value="C:endosome membrane"/>
    <property type="evidence" value="ECO:0007669"/>
    <property type="project" value="UniProtKB-SubCell"/>
</dbReference>
<evidence type="ECO:0000259" key="23">
    <source>
        <dbReference type="PROSITE" id="PS51292"/>
    </source>
</evidence>
<evidence type="ECO:0000256" key="8">
    <source>
        <dbReference type="ARBA" id="ARBA00022679"/>
    </source>
</evidence>
<gene>
    <name evidence="24" type="ORF">M9458_044076</name>
</gene>
<keyword evidence="12" id="KW-0863">Zinc-finger</keyword>
<evidence type="ECO:0000256" key="1">
    <source>
        <dbReference type="ARBA" id="ARBA00000900"/>
    </source>
</evidence>
<evidence type="ECO:0000256" key="2">
    <source>
        <dbReference type="ARBA" id="ARBA00004155"/>
    </source>
</evidence>
<evidence type="ECO:0000256" key="18">
    <source>
        <dbReference type="ARBA" id="ARBA00023228"/>
    </source>
</evidence>
<evidence type="ECO:0000256" key="11">
    <source>
        <dbReference type="ARBA" id="ARBA00022753"/>
    </source>
</evidence>
<dbReference type="SUPFAM" id="SSF57850">
    <property type="entry name" value="RING/U-box"/>
    <property type="match status" value="1"/>
</dbReference>
<dbReference type="AlphaFoldDB" id="A0ABD0NGX6"/>
<evidence type="ECO:0000256" key="9">
    <source>
        <dbReference type="ARBA" id="ARBA00022692"/>
    </source>
</evidence>
<keyword evidence="13" id="KW-0833">Ubl conjugation pathway</keyword>
<evidence type="ECO:0000256" key="19">
    <source>
        <dbReference type="ARBA" id="ARBA00040156"/>
    </source>
</evidence>
<evidence type="ECO:0000313" key="25">
    <source>
        <dbReference type="Proteomes" id="UP001529510"/>
    </source>
</evidence>
<keyword evidence="25" id="KW-1185">Reference proteome</keyword>
<dbReference type="GO" id="GO:0008270">
    <property type="term" value="F:zinc ion binding"/>
    <property type="evidence" value="ECO:0007669"/>
    <property type="project" value="UniProtKB-KW"/>
</dbReference>
<evidence type="ECO:0000256" key="7">
    <source>
        <dbReference type="ARBA" id="ARBA00022583"/>
    </source>
</evidence>
<name>A0ABD0NGX6_CIRMR</name>
<dbReference type="InterPro" id="IPR011016">
    <property type="entry name" value="Znf_RING-CH"/>
</dbReference>
<dbReference type="PANTHER" id="PTHR46065:SF4">
    <property type="entry name" value="E3 UBIQUITIN-PROTEIN LIGASE MARCHF2"/>
    <property type="match status" value="1"/>
</dbReference>
<keyword evidence="11" id="KW-0967">Endosome</keyword>
<protein>
    <recommendedName>
        <fullName evidence="19">E3 ubiquitin-protein ligase MARCHF2</fullName>
        <ecNumber evidence="6">2.3.2.27</ecNumber>
    </recommendedName>
    <alternativeName>
        <fullName evidence="21">Membrane-associated RING finger protein 2</fullName>
    </alternativeName>
    <alternativeName>
        <fullName evidence="20">Membrane-associated RING-CH protein II</fullName>
    </alternativeName>
    <alternativeName>
        <fullName evidence="22">RING-type E3 ubiquitin transferase MARCHF2</fullName>
    </alternativeName>
</protein>
<evidence type="ECO:0000256" key="4">
    <source>
        <dbReference type="ARBA" id="ARBA00004477"/>
    </source>
</evidence>
<evidence type="ECO:0000256" key="16">
    <source>
        <dbReference type="ARBA" id="ARBA00022989"/>
    </source>
</evidence>
<keyword evidence="7" id="KW-0254">Endocytosis</keyword>
<dbReference type="Gene3D" id="3.30.40.10">
    <property type="entry name" value="Zinc/RING finger domain, C3HC4 (zinc finger)"/>
    <property type="match status" value="1"/>
</dbReference>
<keyword evidence="9" id="KW-0812">Transmembrane</keyword>
<keyword evidence="10" id="KW-0479">Metal-binding</keyword>
<feature type="domain" description="RING-CH-type" evidence="23">
    <location>
        <begin position="1"/>
        <end position="54"/>
    </location>
</feature>
<evidence type="ECO:0000256" key="6">
    <source>
        <dbReference type="ARBA" id="ARBA00012483"/>
    </source>
</evidence>
<keyword evidence="16" id="KW-1133">Transmembrane helix</keyword>
<accession>A0ABD0NGX6</accession>
<dbReference type="EMBL" id="JAMKFB020000022">
    <property type="protein sequence ID" value="KAL0160351.1"/>
    <property type="molecule type" value="Genomic_DNA"/>
</dbReference>
<dbReference type="GO" id="GO:0006897">
    <property type="term" value="P:endocytosis"/>
    <property type="evidence" value="ECO:0007669"/>
    <property type="project" value="UniProtKB-KW"/>
</dbReference>
<keyword evidence="17" id="KW-0472">Membrane</keyword>
<proteinExistence type="predicted"/>
<dbReference type="InterPro" id="IPR013083">
    <property type="entry name" value="Znf_RING/FYVE/PHD"/>
</dbReference>
<dbReference type="GO" id="GO:0061630">
    <property type="term" value="F:ubiquitin protein ligase activity"/>
    <property type="evidence" value="ECO:0007669"/>
    <property type="project" value="UniProtKB-EC"/>
</dbReference>
<evidence type="ECO:0000256" key="3">
    <source>
        <dbReference type="ARBA" id="ARBA00004337"/>
    </source>
</evidence>
<dbReference type="GO" id="GO:0005765">
    <property type="term" value="C:lysosomal membrane"/>
    <property type="evidence" value="ECO:0007669"/>
    <property type="project" value="UniProtKB-SubCell"/>
</dbReference>
<organism evidence="24 25">
    <name type="scientific">Cirrhinus mrigala</name>
    <name type="common">Mrigala</name>
    <dbReference type="NCBI Taxonomy" id="683832"/>
    <lineage>
        <taxon>Eukaryota</taxon>
        <taxon>Metazoa</taxon>
        <taxon>Chordata</taxon>
        <taxon>Craniata</taxon>
        <taxon>Vertebrata</taxon>
        <taxon>Euteleostomi</taxon>
        <taxon>Actinopterygii</taxon>
        <taxon>Neopterygii</taxon>
        <taxon>Teleostei</taxon>
        <taxon>Ostariophysi</taxon>
        <taxon>Cypriniformes</taxon>
        <taxon>Cyprinidae</taxon>
        <taxon>Labeoninae</taxon>
        <taxon>Labeonini</taxon>
        <taxon>Cirrhinus</taxon>
    </lineage>
</organism>
<evidence type="ECO:0000313" key="24">
    <source>
        <dbReference type="EMBL" id="KAL0160351.1"/>
    </source>
</evidence>
<comment type="pathway">
    <text evidence="5">Protein modification; protein ubiquitination.</text>
</comment>
<reference evidence="24 25" key="1">
    <citation type="submission" date="2024-05" db="EMBL/GenBank/DDBJ databases">
        <title>Genome sequencing and assembly of Indian major carp, Cirrhinus mrigala (Hamilton, 1822).</title>
        <authorList>
            <person name="Mohindra V."/>
            <person name="Chowdhury L.M."/>
            <person name="Lal K."/>
            <person name="Jena J.K."/>
        </authorList>
    </citation>
    <scope>NUCLEOTIDE SEQUENCE [LARGE SCALE GENOMIC DNA]</scope>
    <source>
        <strain evidence="24">CM1030</strain>
        <tissue evidence="24">Blood</tissue>
    </source>
</reference>
<keyword evidence="18" id="KW-0458">Lysosome</keyword>
<feature type="non-terminal residue" evidence="24">
    <location>
        <position position="1"/>
    </location>
</feature>
<evidence type="ECO:0000256" key="13">
    <source>
        <dbReference type="ARBA" id="ARBA00022786"/>
    </source>
</evidence>
<comment type="subcellular location">
    <subcellularLocation>
        <location evidence="4">Endoplasmic reticulum membrane</location>
        <topology evidence="4">Multi-pass membrane protein</topology>
    </subcellularLocation>
    <subcellularLocation>
        <location evidence="3">Endosome membrane</location>
        <topology evidence="3">Multi-pass membrane protein</topology>
    </subcellularLocation>
    <subcellularLocation>
        <location evidence="2">Lysosome membrane</location>
        <topology evidence="2">Multi-pass membrane protein</topology>
    </subcellularLocation>
</comment>
<evidence type="ECO:0000256" key="5">
    <source>
        <dbReference type="ARBA" id="ARBA00004906"/>
    </source>
</evidence>
<evidence type="ECO:0000256" key="14">
    <source>
        <dbReference type="ARBA" id="ARBA00022824"/>
    </source>
</evidence>
<evidence type="ECO:0000256" key="10">
    <source>
        <dbReference type="ARBA" id="ARBA00022723"/>
    </source>
</evidence>
<evidence type="ECO:0000256" key="12">
    <source>
        <dbReference type="ARBA" id="ARBA00022771"/>
    </source>
</evidence>